<gene>
    <name evidence="1" type="ORF">RPERSI_LOCUS29651</name>
</gene>
<reference evidence="1" key="1">
    <citation type="submission" date="2021-06" db="EMBL/GenBank/DDBJ databases">
        <authorList>
            <person name="Kallberg Y."/>
            <person name="Tangrot J."/>
            <person name="Rosling A."/>
        </authorList>
    </citation>
    <scope>NUCLEOTIDE SEQUENCE</scope>
    <source>
        <strain evidence="1">MA461A</strain>
    </source>
</reference>
<feature type="non-terminal residue" evidence="1">
    <location>
        <position position="136"/>
    </location>
</feature>
<feature type="non-terminal residue" evidence="1">
    <location>
        <position position="1"/>
    </location>
</feature>
<dbReference type="Proteomes" id="UP000789920">
    <property type="component" value="Unassembled WGS sequence"/>
</dbReference>
<accession>A0ACA9SCZ8</accession>
<organism evidence="1 2">
    <name type="scientific">Racocetra persica</name>
    <dbReference type="NCBI Taxonomy" id="160502"/>
    <lineage>
        <taxon>Eukaryota</taxon>
        <taxon>Fungi</taxon>
        <taxon>Fungi incertae sedis</taxon>
        <taxon>Mucoromycota</taxon>
        <taxon>Glomeromycotina</taxon>
        <taxon>Glomeromycetes</taxon>
        <taxon>Diversisporales</taxon>
        <taxon>Gigasporaceae</taxon>
        <taxon>Racocetra</taxon>
    </lineage>
</organism>
<evidence type="ECO:0000313" key="1">
    <source>
        <dbReference type="EMBL" id="CAG8835716.1"/>
    </source>
</evidence>
<protein>
    <submittedName>
        <fullName evidence="1">15503_t:CDS:1</fullName>
    </submittedName>
</protein>
<dbReference type="EMBL" id="CAJVQC010112602">
    <property type="protein sequence ID" value="CAG8835716.1"/>
    <property type="molecule type" value="Genomic_DNA"/>
</dbReference>
<comment type="caution">
    <text evidence="1">The sequence shown here is derived from an EMBL/GenBank/DDBJ whole genome shotgun (WGS) entry which is preliminary data.</text>
</comment>
<proteinExistence type="predicted"/>
<evidence type="ECO:0000313" key="2">
    <source>
        <dbReference type="Proteomes" id="UP000789920"/>
    </source>
</evidence>
<sequence>EWIEDFNKEMKKSNRNILLILDGASLHVIGAVTLINVKVLKLPPYVTSKIQPMDAGIIASFKTHYHRMQLQHALDFDEAGKRDIYKVDQLQAMRWVKVSINVEESLFVDSDDELATMELQQMIDALCIRNPMPIKD</sequence>
<name>A0ACA9SCZ8_9GLOM</name>
<keyword evidence="2" id="KW-1185">Reference proteome</keyword>